<dbReference type="InterPro" id="IPR013162">
    <property type="entry name" value="CD80_C2-set"/>
</dbReference>
<keyword evidence="6" id="KW-1015">Disulfide bond</keyword>
<dbReference type="PANTHER" id="PTHR11640">
    <property type="entry name" value="NEPHRIN"/>
    <property type="match status" value="1"/>
</dbReference>
<dbReference type="SMART" id="SM00406">
    <property type="entry name" value="IGv"/>
    <property type="match status" value="2"/>
</dbReference>
<reference evidence="14" key="1">
    <citation type="submission" date="2025-08" db="UniProtKB">
        <authorList>
            <consortium name="RefSeq"/>
        </authorList>
    </citation>
    <scope>IDENTIFICATION</scope>
    <source>
        <tissue evidence="14">Gonads</tissue>
    </source>
</reference>
<feature type="domain" description="Ig-like" evidence="11">
    <location>
        <begin position="637"/>
        <end position="729"/>
    </location>
</feature>
<dbReference type="Pfam" id="PF00041">
    <property type="entry name" value="fn3"/>
    <property type="match status" value="1"/>
</dbReference>
<feature type="domain" description="Ig-like" evidence="11">
    <location>
        <begin position="146"/>
        <end position="243"/>
    </location>
</feature>
<dbReference type="InterPro" id="IPR036116">
    <property type="entry name" value="FN3_sf"/>
</dbReference>
<dbReference type="RefSeq" id="XP_013383963.1">
    <property type="nucleotide sequence ID" value="XM_013528509.2"/>
</dbReference>
<dbReference type="SMART" id="SM00409">
    <property type="entry name" value="IG"/>
    <property type="match status" value="6"/>
</dbReference>
<evidence type="ECO:0000256" key="8">
    <source>
        <dbReference type="ARBA" id="ARBA00023319"/>
    </source>
</evidence>
<feature type="transmembrane region" description="Helical" evidence="10">
    <location>
        <begin position="928"/>
        <end position="950"/>
    </location>
</feature>
<feature type="domain" description="Ig-like" evidence="11">
    <location>
        <begin position="41"/>
        <end position="141"/>
    </location>
</feature>
<feature type="region of interest" description="Disordered" evidence="9">
    <location>
        <begin position="1105"/>
        <end position="1129"/>
    </location>
</feature>
<evidence type="ECO:0000256" key="10">
    <source>
        <dbReference type="SAM" id="Phobius"/>
    </source>
</evidence>
<dbReference type="SUPFAM" id="SSF49265">
    <property type="entry name" value="Fibronectin type III"/>
    <property type="match status" value="1"/>
</dbReference>
<dbReference type="GO" id="GO:0005886">
    <property type="term" value="C:plasma membrane"/>
    <property type="evidence" value="ECO:0007669"/>
    <property type="project" value="TreeGrafter"/>
</dbReference>
<dbReference type="InterPro" id="IPR003599">
    <property type="entry name" value="Ig_sub"/>
</dbReference>
<evidence type="ECO:0000256" key="9">
    <source>
        <dbReference type="SAM" id="MobiDB-lite"/>
    </source>
</evidence>
<organism evidence="13 14">
    <name type="scientific">Lingula anatina</name>
    <name type="common">Brachiopod</name>
    <name type="synonym">Lingula unguis</name>
    <dbReference type="NCBI Taxonomy" id="7574"/>
    <lineage>
        <taxon>Eukaryota</taxon>
        <taxon>Metazoa</taxon>
        <taxon>Spiralia</taxon>
        <taxon>Lophotrochozoa</taxon>
        <taxon>Brachiopoda</taxon>
        <taxon>Linguliformea</taxon>
        <taxon>Lingulata</taxon>
        <taxon>Lingulida</taxon>
        <taxon>Linguloidea</taxon>
        <taxon>Lingulidae</taxon>
        <taxon>Lingula</taxon>
    </lineage>
</organism>
<evidence type="ECO:0000256" key="5">
    <source>
        <dbReference type="ARBA" id="ARBA00023136"/>
    </source>
</evidence>
<dbReference type="PROSITE" id="PS50853">
    <property type="entry name" value="FN3"/>
    <property type="match status" value="1"/>
</dbReference>
<dbReference type="InterPro" id="IPR007110">
    <property type="entry name" value="Ig-like_dom"/>
</dbReference>
<evidence type="ECO:0000259" key="11">
    <source>
        <dbReference type="PROSITE" id="PS50835"/>
    </source>
</evidence>
<feature type="domain" description="Ig-like" evidence="11">
    <location>
        <begin position="335"/>
        <end position="417"/>
    </location>
</feature>
<evidence type="ECO:0000256" key="4">
    <source>
        <dbReference type="ARBA" id="ARBA00022989"/>
    </source>
</evidence>
<feature type="domain" description="Ig-like" evidence="11">
    <location>
        <begin position="518"/>
        <end position="630"/>
    </location>
</feature>
<dbReference type="InterPro" id="IPR013106">
    <property type="entry name" value="Ig_V-set"/>
</dbReference>
<keyword evidence="8" id="KW-0393">Immunoglobulin domain</keyword>
<dbReference type="GO" id="GO:0050839">
    <property type="term" value="F:cell adhesion molecule binding"/>
    <property type="evidence" value="ECO:0007669"/>
    <property type="project" value="TreeGrafter"/>
</dbReference>
<dbReference type="InterPro" id="IPR003961">
    <property type="entry name" value="FN3_dom"/>
</dbReference>
<keyword evidence="3" id="KW-0677">Repeat</keyword>
<accession>A0A1S3HD63</accession>
<dbReference type="Gene3D" id="2.60.40.10">
    <property type="entry name" value="Immunoglobulins"/>
    <property type="match status" value="8"/>
</dbReference>
<evidence type="ECO:0000256" key="1">
    <source>
        <dbReference type="ARBA" id="ARBA00004479"/>
    </source>
</evidence>
<dbReference type="InterPro" id="IPR003598">
    <property type="entry name" value="Ig_sub2"/>
</dbReference>
<evidence type="ECO:0000313" key="14">
    <source>
        <dbReference type="RefSeq" id="XP_013383963.1"/>
    </source>
</evidence>
<evidence type="ECO:0000259" key="12">
    <source>
        <dbReference type="PROSITE" id="PS50853"/>
    </source>
</evidence>
<protein>
    <submittedName>
        <fullName evidence="14">Hemicentin-1 isoform X2</fullName>
    </submittedName>
</protein>
<dbReference type="OrthoDB" id="6272054at2759"/>
<dbReference type="Pfam" id="PF13927">
    <property type="entry name" value="Ig_3"/>
    <property type="match status" value="3"/>
</dbReference>
<feature type="region of interest" description="Disordered" evidence="9">
    <location>
        <begin position="959"/>
        <end position="987"/>
    </location>
</feature>
<dbReference type="SUPFAM" id="SSF48726">
    <property type="entry name" value="Immunoglobulin"/>
    <property type="match status" value="6"/>
</dbReference>
<dbReference type="InterPro" id="IPR013098">
    <property type="entry name" value="Ig_I-set"/>
</dbReference>
<keyword evidence="2 10" id="KW-0812">Transmembrane</keyword>
<comment type="subcellular location">
    <subcellularLocation>
        <location evidence="1">Membrane</location>
        <topology evidence="1">Single-pass type I membrane protein</topology>
    </subcellularLocation>
</comment>
<name>A0A1S3HD63_LINAN</name>
<dbReference type="InterPro" id="IPR013783">
    <property type="entry name" value="Ig-like_fold"/>
</dbReference>
<dbReference type="Proteomes" id="UP000085678">
    <property type="component" value="Unplaced"/>
</dbReference>
<feature type="domain" description="Fibronectin type-III" evidence="12">
    <location>
        <begin position="736"/>
        <end position="824"/>
    </location>
</feature>
<dbReference type="GeneID" id="106154221"/>
<gene>
    <name evidence="14" type="primary">LOC106154221</name>
</gene>
<evidence type="ECO:0000313" key="13">
    <source>
        <dbReference type="Proteomes" id="UP000085678"/>
    </source>
</evidence>
<evidence type="ECO:0000256" key="7">
    <source>
        <dbReference type="ARBA" id="ARBA00023180"/>
    </source>
</evidence>
<dbReference type="GO" id="GO:0098609">
    <property type="term" value="P:cell-cell adhesion"/>
    <property type="evidence" value="ECO:0007669"/>
    <property type="project" value="TreeGrafter"/>
</dbReference>
<evidence type="ECO:0000256" key="3">
    <source>
        <dbReference type="ARBA" id="ARBA00022737"/>
    </source>
</evidence>
<keyword evidence="7" id="KW-0325">Glycoprotein</keyword>
<proteinExistence type="predicted"/>
<dbReference type="Pfam" id="PF07679">
    <property type="entry name" value="I-set"/>
    <property type="match status" value="1"/>
</dbReference>
<dbReference type="SMART" id="SM00060">
    <property type="entry name" value="FN3"/>
    <property type="match status" value="1"/>
</dbReference>
<evidence type="ECO:0000256" key="6">
    <source>
        <dbReference type="ARBA" id="ARBA00023157"/>
    </source>
</evidence>
<dbReference type="InterPro" id="IPR051275">
    <property type="entry name" value="Cell_adhesion_signaling"/>
</dbReference>
<keyword evidence="5 10" id="KW-0472">Membrane</keyword>
<feature type="domain" description="Ig-like" evidence="11">
    <location>
        <begin position="431"/>
        <end position="511"/>
    </location>
</feature>
<dbReference type="PANTHER" id="PTHR11640:SF31">
    <property type="entry name" value="IRREGULAR CHIASM C-ROUGHEST PROTEIN-RELATED"/>
    <property type="match status" value="1"/>
</dbReference>
<dbReference type="PROSITE" id="PS50835">
    <property type="entry name" value="IG_LIKE"/>
    <property type="match status" value="7"/>
</dbReference>
<dbReference type="CDD" id="cd00063">
    <property type="entry name" value="FN3"/>
    <property type="match status" value="1"/>
</dbReference>
<dbReference type="CDD" id="cd00096">
    <property type="entry name" value="Ig"/>
    <property type="match status" value="2"/>
</dbReference>
<keyword evidence="4 10" id="KW-1133">Transmembrane helix</keyword>
<dbReference type="FunFam" id="2.60.40.10:FF:000032">
    <property type="entry name" value="palladin isoform X1"/>
    <property type="match status" value="1"/>
</dbReference>
<feature type="compositionally biased region" description="Basic and acidic residues" evidence="9">
    <location>
        <begin position="959"/>
        <end position="978"/>
    </location>
</feature>
<keyword evidence="13" id="KW-1185">Reference proteome</keyword>
<dbReference type="Pfam" id="PF08205">
    <property type="entry name" value="C2-set_2"/>
    <property type="match status" value="1"/>
</dbReference>
<dbReference type="SMART" id="SM00408">
    <property type="entry name" value="IGc2"/>
    <property type="match status" value="7"/>
</dbReference>
<dbReference type="AlphaFoldDB" id="A0A1S3HD63"/>
<dbReference type="Pfam" id="PF07686">
    <property type="entry name" value="V-set"/>
    <property type="match status" value="1"/>
</dbReference>
<dbReference type="GO" id="GO:0005911">
    <property type="term" value="C:cell-cell junction"/>
    <property type="evidence" value="ECO:0007669"/>
    <property type="project" value="TreeGrafter"/>
</dbReference>
<sequence>MGERKIAQILRRTLRKRMAGWMYAAIFTTLFMCVHAQDTTASWKQMPTAQAVNKGGDVTLSCEINNPGQFQINVIWSFNGKSITFNRNPFSPSTSDPRRSIVGANVETDFNLRITNLSLVDNGVYSCQVQGTDLTADAKLTVVVVPGTAVITTNNSGTSKEGDTVFFNCSSFGGNPPPTISWFRDNEPIQPSSDIQYSPAAELGGSTSSKLSWRLRRADNEKMFACRVSNQANPSTPRTANTAANVQFAPVVNFGPYNPLILREGATEQVACTVEANPQVTSVEWLIDGVSIGNTRSVRLLDPVRLTDRGQHTCIARNIIGSSNATLTLDVQYPPKIEIINIQEGNRLTVNESSRVNLTCSVRANPPATEIVWRKNGTLQVAQPALIFQTVTRNRAGMYRCTAKNTLTLSKRSPEVQESSKPAELVVQYRPGRAVINAHPEVVIGDPINLKCTVGDKGIPEAQLFWERVGSTTQYSPGEDLNIPRAALDDNGSYRCTPKNKLGRGPHGEISVGVNEIPTWLQQNSIFPARSVSVGDVGIRLACRARGKPAPNIEWLKNGVPIENNGELFTIRTEEKIIDTYSYNVTGYLEFRGTQRLTGIQVDDTANYTCLGSNHLSESRGGGKLSSSVELLVRYAPMLDRTQDKVAVDMNQTASLVCQSQAYPAVTFRWIRAGQPITADGRRSFSESSGAGLQTSTLTITRVSQGDLGNYSCIATNPVGETTVNIDLTVRRQPDAPTNLRVRENTWDSVLLEWTPGFNGGYDQTFVIVKTNSSGKEEIQVGFVMQYNITGLFPDTSYTFQVYGKNALKAGDYSQGVPVRTAALYVPPASDATFNGETGTLQFKSQYDQYCIRVEIEKKNAEGVLEWQEATPCAPPTVGDNSIKIQDSTVSSLRVALCLTSRPEVCGAFSVVNATRVDTTKSDIPIEVVGIIAGVCGGVLLILVIILIVCCCRKKKAGEKGPLENENRGPRPQFDHHPPSYVSGGGFDNPAVDRSLDVVDFDDPASTGVFATHTSGMNGNVQYGSLDRNKMRPANGHVNHGNHSPDWQKPPPYTPDTSYEVQNAFNNGLDEHEMNRRNMERSGHPYYNMQNMPNKSPLIHPGMNGIQKPDGMSVRSGHESGYSTPDPNKPKKVIYEVIV</sequence>
<feature type="domain" description="Ig-like" evidence="11">
    <location>
        <begin position="250"/>
        <end position="332"/>
    </location>
</feature>
<evidence type="ECO:0000256" key="2">
    <source>
        <dbReference type="ARBA" id="ARBA00022692"/>
    </source>
</evidence>
<dbReference type="InterPro" id="IPR036179">
    <property type="entry name" value="Ig-like_dom_sf"/>
</dbReference>